<dbReference type="EC" id="3.4.19.3" evidence="9"/>
<dbReference type="InterPro" id="IPR029762">
    <property type="entry name" value="PGP-I_bact-type"/>
</dbReference>
<dbReference type="RefSeq" id="WP_130981742.1">
    <property type="nucleotide sequence ID" value="NZ_SISG01000001.1"/>
</dbReference>
<dbReference type="PIRSF" id="PIRSF015592">
    <property type="entry name" value="Prld-crbxl_pptds"/>
    <property type="match status" value="1"/>
</dbReference>
<dbReference type="GO" id="GO:0006508">
    <property type="term" value="P:proteolysis"/>
    <property type="evidence" value="ECO:0007669"/>
    <property type="project" value="UniProtKB-KW"/>
</dbReference>
<dbReference type="PANTHER" id="PTHR23402:SF1">
    <property type="entry name" value="PYROGLUTAMYL-PEPTIDASE I"/>
    <property type="match status" value="1"/>
</dbReference>
<keyword evidence="11" id="KW-1185">Reference proteome</keyword>
<sequence length="214" mass="22581">MTSVLLTGFEPFGGETTNPSWTTVQKVREHWMGDAVIHTRELPVAFDVVGDALRNAIRETRPDVIICVGQAGGAETIQVERVAINVDDARIPDNSGFQPIDEPIVAGGPAAYFSSLPIKAAVAAVSALGIPAVVSQTAGTYTCNHLFYLLMHELEAGHPEARGGFVHVPFCTDQAVGTDRPSMEIADMVAAVTAIVRATLATEVDLTLVGGSLD</sequence>
<feature type="active site" evidence="9">
    <location>
        <position position="80"/>
    </location>
</feature>
<dbReference type="PRINTS" id="PR00706">
    <property type="entry name" value="PYROGLUPTASE"/>
</dbReference>
<reference evidence="11" key="1">
    <citation type="submission" date="2019-02" db="EMBL/GenBank/DDBJ databases">
        <title>Glaciihabitans arcticus sp. nov., a psychrotolerant bacterium isolated from polar soil.</title>
        <authorList>
            <person name="Dahal R.H."/>
        </authorList>
    </citation>
    <scope>NUCLEOTIDE SEQUENCE [LARGE SCALE GENOMIC DNA]</scope>
    <source>
        <strain evidence="11">RP-3-7</strain>
    </source>
</reference>
<dbReference type="InterPro" id="IPR016125">
    <property type="entry name" value="Peptidase_C15-like"/>
</dbReference>
<dbReference type="NCBIfam" id="TIGR00504">
    <property type="entry name" value="pyro_pdase"/>
    <property type="match status" value="1"/>
</dbReference>
<comment type="subunit">
    <text evidence="9">Homotetramer.</text>
</comment>
<dbReference type="InterPro" id="IPR036440">
    <property type="entry name" value="Peptidase_C15-like_sf"/>
</dbReference>
<evidence type="ECO:0000256" key="3">
    <source>
        <dbReference type="ARBA" id="ARBA00004496"/>
    </source>
</evidence>
<dbReference type="EMBL" id="SISG01000001">
    <property type="protein sequence ID" value="TBN57631.1"/>
    <property type="molecule type" value="Genomic_DNA"/>
</dbReference>
<comment type="catalytic activity">
    <reaction evidence="1 9">
        <text>Release of an N-terminal pyroglutamyl group from a polypeptide, the second amino acid generally not being Pro.</text>
        <dbReference type="EC" id="3.4.19.3"/>
    </reaction>
</comment>
<evidence type="ECO:0000256" key="9">
    <source>
        <dbReference type="HAMAP-Rule" id="MF_00417"/>
    </source>
</evidence>
<comment type="subcellular location">
    <subcellularLocation>
        <location evidence="3 9">Cytoplasm</location>
    </subcellularLocation>
</comment>
<comment type="function">
    <text evidence="2 9">Removes 5-oxoproline from various penultimate amino acid residues except L-proline.</text>
</comment>
<keyword evidence="7 9" id="KW-0378">Hydrolase</keyword>
<dbReference type="GO" id="GO:0016920">
    <property type="term" value="F:pyroglutamyl-peptidase activity"/>
    <property type="evidence" value="ECO:0007669"/>
    <property type="project" value="UniProtKB-UniRule"/>
</dbReference>
<comment type="similarity">
    <text evidence="4 9">Belongs to the peptidase C15 family.</text>
</comment>
<keyword evidence="5 9" id="KW-0963">Cytoplasm</keyword>
<dbReference type="Proteomes" id="UP000294194">
    <property type="component" value="Unassembled WGS sequence"/>
</dbReference>
<evidence type="ECO:0000313" key="10">
    <source>
        <dbReference type="EMBL" id="TBN57631.1"/>
    </source>
</evidence>
<dbReference type="NCBIfam" id="NF009676">
    <property type="entry name" value="PRK13197.1"/>
    <property type="match status" value="1"/>
</dbReference>
<dbReference type="CDD" id="cd00501">
    <property type="entry name" value="Peptidase_C15"/>
    <property type="match status" value="1"/>
</dbReference>
<feature type="active site" evidence="9">
    <location>
        <position position="167"/>
    </location>
</feature>
<protein>
    <recommendedName>
        <fullName evidence="9">Pyrrolidone-carboxylate peptidase</fullName>
        <ecNumber evidence="9">3.4.19.3</ecNumber>
    </recommendedName>
    <alternativeName>
        <fullName evidence="9">5-oxoprolyl-peptidase</fullName>
    </alternativeName>
    <alternativeName>
        <fullName evidence="9">Pyroglutamyl-peptidase I</fullName>
        <shortName evidence="9">PGP-I</shortName>
        <shortName evidence="9">Pyrase</shortName>
    </alternativeName>
</protein>
<organism evidence="10 11">
    <name type="scientific">Glaciihabitans arcticus</name>
    <dbReference type="NCBI Taxonomy" id="2668039"/>
    <lineage>
        <taxon>Bacteria</taxon>
        <taxon>Bacillati</taxon>
        <taxon>Actinomycetota</taxon>
        <taxon>Actinomycetes</taxon>
        <taxon>Micrococcales</taxon>
        <taxon>Microbacteriaceae</taxon>
        <taxon>Glaciihabitans</taxon>
    </lineage>
</organism>
<dbReference type="PANTHER" id="PTHR23402">
    <property type="entry name" value="PROTEASE FAMILY C15 PYROGLUTAMYL-PEPTIDASE I-RELATED"/>
    <property type="match status" value="1"/>
</dbReference>
<name>A0A4Q9GSJ3_9MICO</name>
<accession>A0A4Q9GSJ3</accession>
<dbReference type="GO" id="GO:0005829">
    <property type="term" value="C:cytosol"/>
    <property type="evidence" value="ECO:0007669"/>
    <property type="project" value="InterPro"/>
</dbReference>
<keyword evidence="8 9" id="KW-0788">Thiol protease</keyword>
<evidence type="ECO:0000256" key="2">
    <source>
        <dbReference type="ARBA" id="ARBA00002280"/>
    </source>
</evidence>
<keyword evidence="6 9" id="KW-0645">Protease</keyword>
<evidence type="ECO:0000256" key="4">
    <source>
        <dbReference type="ARBA" id="ARBA00006641"/>
    </source>
</evidence>
<evidence type="ECO:0000256" key="5">
    <source>
        <dbReference type="ARBA" id="ARBA00022490"/>
    </source>
</evidence>
<evidence type="ECO:0000256" key="8">
    <source>
        <dbReference type="ARBA" id="ARBA00022807"/>
    </source>
</evidence>
<dbReference type="SUPFAM" id="SSF53182">
    <property type="entry name" value="Pyrrolidone carboxyl peptidase (pyroglutamate aminopeptidase)"/>
    <property type="match status" value="1"/>
</dbReference>
<proteinExistence type="inferred from homology"/>
<dbReference type="HAMAP" id="MF_00417">
    <property type="entry name" value="Pyrrolid_peptidase"/>
    <property type="match status" value="1"/>
</dbReference>
<dbReference type="Gene3D" id="3.40.630.20">
    <property type="entry name" value="Peptidase C15, pyroglutamyl peptidase I-like"/>
    <property type="match status" value="1"/>
</dbReference>
<comment type="caution">
    <text evidence="10">The sequence shown here is derived from an EMBL/GenBank/DDBJ whole genome shotgun (WGS) entry which is preliminary data.</text>
</comment>
<evidence type="ECO:0000256" key="6">
    <source>
        <dbReference type="ARBA" id="ARBA00022670"/>
    </source>
</evidence>
<gene>
    <name evidence="9 10" type="primary">pcp</name>
    <name evidence="10" type="ORF">EYE40_09660</name>
</gene>
<evidence type="ECO:0000313" key="11">
    <source>
        <dbReference type="Proteomes" id="UP000294194"/>
    </source>
</evidence>
<dbReference type="AlphaFoldDB" id="A0A4Q9GSJ3"/>
<dbReference type="Pfam" id="PF01470">
    <property type="entry name" value="Peptidase_C15"/>
    <property type="match status" value="1"/>
</dbReference>
<dbReference type="FunFam" id="3.40.630.20:FF:000001">
    <property type="entry name" value="Pyrrolidone-carboxylate peptidase"/>
    <property type="match status" value="1"/>
</dbReference>
<feature type="active site" evidence="9">
    <location>
        <position position="143"/>
    </location>
</feature>
<evidence type="ECO:0000256" key="7">
    <source>
        <dbReference type="ARBA" id="ARBA00022801"/>
    </source>
</evidence>
<dbReference type="InterPro" id="IPR000816">
    <property type="entry name" value="Peptidase_C15"/>
</dbReference>
<evidence type="ECO:0000256" key="1">
    <source>
        <dbReference type="ARBA" id="ARBA00001770"/>
    </source>
</evidence>